<dbReference type="AlphaFoldDB" id="A0A8H7PB14"/>
<feature type="compositionally biased region" description="Basic and acidic residues" evidence="1">
    <location>
        <begin position="1"/>
        <end position="14"/>
    </location>
</feature>
<organism evidence="2 3">
    <name type="scientific">Rhodonia placenta</name>
    <dbReference type="NCBI Taxonomy" id="104341"/>
    <lineage>
        <taxon>Eukaryota</taxon>
        <taxon>Fungi</taxon>
        <taxon>Dikarya</taxon>
        <taxon>Basidiomycota</taxon>
        <taxon>Agaricomycotina</taxon>
        <taxon>Agaricomycetes</taxon>
        <taxon>Polyporales</taxon>
        <taxon>Adustoporiaceae</taxon>
        <taxon>Rhodonia</taxon>
    </lineage>
</organism>
<proteinExistence type="predicted"/>
<dbReference type="EMBL" id="JADOXO010000004">
    <property type="protein sequence ID" value="KAF9821427.1"/>
    <property type="molecule type" value="Genomic_DNA"/>
</dbReference>
<evidence type="ECO:0000313" key="3">
    <source>
        <dbReference type="Proteomes" id="UP000639403"/>
    </source>
</evidence>
<feature type="compositionally biased region" description="Acidic residues" evidence="1">
    <location>
        <begin position="289"/>
        <end position="308"/>
    </location>
</feature>
<comment type="caution">
    <text evidence="2">The sequence shown here is derived from an EMBL/GenBank/DDBJ whole genome shotgun (WGS) entry which is preliminary data.</text>
</comment>
<gene>
    <name evidence="2" type="ORF">IEO21_00673</name>
</gene>
<name>A0A8H7PB14_9APHY</name>
<reference evidence="2" key="2">
    <citation type="journal article" name="Front. Microbiol.">
        <title>Degradative Capacity of Two Strains of Rhodonia placenta: From Phenotype to Genotype.</title>
        <authorList>
            <person name="Kolle M."/>
            <person name="Horta M.A.C."/>
            <person name="Nowrousian M."/>
            <person name="Ohm R.A."/>
            <person name="Benz J.P."/>
            <person name="Pilgard A."/>
        </authorList>
    </citation>
    <scope>NUCLEOTIDE SEQUENCE</scope>
    <source>
        <strain evidence="2">FPRL280</strain>
    </source>
</reference>
<sequence>MNTDDEGKSDESKSMQRNNNTSPQQVVADPFRLLFSREIRDEIIDILATSGPTWRKDLQPRTNVKCFSEIFTPERLLPYVRELSVLGCLSPEACGAEGHGSGNNTEGKPDHEWITALVPSLSRFNQIDKLSLHNLSWGDIAVSTRHFILTHFAAVQHLVLSMINFWNSNQLFRTLNSFPQVTRLLLDNTMWHLANHSLQQVVRKEPLKLQCLRFGPFLAGHYGLLIRWLIEERDTVNVDEAEINWGDTDIRSLVDLMRAIAPSLKVLKYQQQFESVGSDHWVFRVYGNEETDDSDDDQASVPDADDPNDWYGIQASDSGGDEDAGEFDDRGATKFNEQNGSEGPEEDVADDANNHNAPSKSLEDDEPTDPRAVWQSSVEVFPCIHEEEANRIGSQLLEEVPIQDSALAIIQGRIVWSTLGTFGIKLLSQLLSPHTRRFTLSLALRKDVRWGQDQADWGTIDALLDSLAPAHNGCLFDLNIKSHLRIAISHKLPRLHERKVWIIRYWQDGELLST</sequence>
<feature type="region of interest" description="Disordered" evidence="1">
    <location>
        <begin position="289"/>
        <end position="370"/>
    </location>
</feature>
<evidence type="ECO:0000313" key="2">
    <source>
        <dbReference type="EMBL" id="KAF9821427.1"/>
    </source>
</evidence>
<protein>
    <submittedName>
        <fullName evidence="2">Uncharacterized protein</fullName>
    </submittedName>
</protein>
<feature type="region of interest" description="Disordered" evidence="1">
    <location>
        <begin position="1"/>
        <end position="23"/>
    </location>
</feature>
<accession>A0A8H7PB14</accession>
<reference evidence="2" key="1">
    <citation type="submission" date="2020-11" db="EMBL/GenBank/DDBJ databases">
        <authorList>
            <person name="Koelle M."/>
            <person name="Horta M.A.C."/>
            <person name="Nowrousian M."/>
            <person name="Ohm R.A."/>
            <person name="Benz P."/>
            <person name="Pilgard A."/>
        </authorList>
    </citation>
    <scope>NUCLEOTIDE SEQUENCE</scope>
    <source>
        <strain evidence="2">FPRL280</strain>
    </source>
</reference>
<dbReference type="Proteomes" id="UP000639403">
    <property type="component" value="Unassembled WGS sequence"/>
</dbReference>
<evidence type="ECO:0000256" key="1">
    <source>
        <dbReference type="SAM" id="MobiDB-lite"/>
    </source>
</evidence>